<evidence type="ECO:0000256" key="3">
    <source>
        <dbReference type="ARBA" id="ARBA00023136"/>
    </source>
</evidence>
<dbReference type="GO" id="GO:0071555">
    <property type="term" value="P:cell wall organization"/>
    <property type="evidence" value="ECO:0007669"/>
    <property type="project" value="TreeGrafter"/>
</dbReference>
<keyword evidence="3 4" id="KW-0472">Membrane</keyword>
<dbReference type="PANTHER" id="PTHR30627">
    <property type="entry name" value="PEPTIDOGLYCAN D,D-TRANSPEPTIDASE"/>
    <property type="match status" value="1"/>
</dbReference>
<keyword evidence="8" id="KW-1185">Reference proteome</keyword>
<feature type="domain" description="Penicillin-binding protein dimerisation" evidence="6">
    <location>
        <begin position="62"/>
        <end position="225"/>
    </location>
</feature>
<protein>
    <submittedName>
        <fullName evidence="7">Cell division protein FtsI</fullName>
    </submittedName>
</protein>
<organism evidence="7 8">
    <name type="scientific">Paenibacillus pini JCM 16418</name>
    <dbReference type="NCBI Taxonomy" id="1236976"/>
    <lineage>
        <taxon>Bacteria</taxon>
        <taxon>Bacillati</taxon>
        <taxon>Bacillota</taxon>
        <taxon>Bacilli</taxon>
        <taxon>Bacillales</taxon>
        <taxon>Paenibacillaceae</taxon>
        <taxon>Paenibacillus</taxon>
    </lineage>
</organism>
<sequence>MNLQYKKRVFYTLLLLTGIMILIILRLAYIQLILRSSKLPESQFTLQEMSVLQRERGVVLDSGRGKFYDRFGIPLTDETIPAAVLFPVSQQVREEGHEHLEEIAHELQTEVPVLQQTWSNLNVPILWTKPGNNVPLGLKDNQVKQMSKLKVSGIEILPYESRYRSTFSGMQWLGYLTQQADLQHLTHTGYAFQKGASGLERTLEPLLKGKGPTTAYYTVDGRNQPVPGTGIRVKSPGNSYYPLHFNTTVDASLQHKLEQLTMNEGMNEGAIVVLDADTADVRAMVSRPFYNPLDIKPNQKEWNNRALQAAVPGSIFKTVVAAAALEARVTSKHEHFYCSGHYGKYGLSCWKEGGHGNITLEEAFADSCNVVFATLAERLSKPQLEQAAYKLGLGRRVGWEATHILGLPLLRPFDHEQSGVIFTDNAPIHDGGILAQTGIGQRDVQVTPLQAANLIVTLLHGGKVQSPRILQNISYSNGQLMKELPSHSSLSSEGSIRPQTARLLKHWMEKVVTEGTGQSLSGSLWTLAGKSGTAQVIVNGRARNNQWFIGYGPADQPKYAVAVLIQNASPDSRNRATIMFGKVMDTLAAHTS</sequence>
<dbReference type="SUPFAM" id="SSF56519">
    <property type="entry name" value="Penicillin binding protein dimerisation domain"/>
    <property type="match status" value="1"/>
</dbReference>
<dbReference type="Gene3D" id="3.40.710.10">
    <property type="entry name" value="DD-peptidase/beta-lactamase superfamily"/>
    <property type="match status" value="1"/>
</dbReference>
<feature type="domain" description="Penicillin-binding protein transpeptidase" evidence="5">
    <location>
        <begin position="269"/>
        <end position="584"/>
    </location>
</feature>
<gene>
    <name evidence="7" type="ORF">JCM16418_836</name>
</gene>
<evidence type="ECO:0000259" key="5">
    <source>
        <dbReference type="Pfam" id="PF00905"/>
    </source>
</evidence>
<dbReference type="SUPFAM" id="SSF56601">
    <property type="entry name" value="beta-lactamase/transpeptidase-like"/>
    <property type="match status" value="1"/>
</dbReference>
<dbReference type="Proteomes" id="UP000019364">
    <property type="component" value="Unassembled WGS sequence"/>
</dbReference>
<dbReference type="Pfam" id="PF03717">
    <property type="entry name" value="PBP_dimer"/>
    <property type="match status" value="1"/>
</dbReference>
<evidence type="ECO:0000256" key="4">
    <source>
        <dbReference type="SAM" id="Phobius"/>
    </source>
</evidence>
<evidence type="ECO:0000259" key="6">
    <source>
        <dbReference type="Pfam" id="PF03717"/>
    </source>
</evidence>
<dbReference type="InterPro" id="IPR005311">
    <property type="entry name" value="PBP_dimer"/>
</dbReference>
<evidence type="ECO:0000313" key="7">
    <source>
        <dbReference type="EMBL" id="GAF06853.1"/>
    </source>
</evidence>
<dbReference type="GO" id="GO:0051301">
    <property type="term" value="P:cell division"/>
    <property type="evidence" value="ECO:0007669"/>
    <property type="project" value="UniProtKB-KW"/>
</dbReference>
<dbReference type="STRING" id="1236976.JCM16418_836"/>
<reference evidence="7 8" key="1">
    <citation type="journal article" date="2014" name="Genome Announc.">
        <title>Draft Genome Sequence of Paenibacillus pini JCM 16418T, Isolated from the Rhizosphere of Pine Tree.</title>
        <authorList>
            <person name="Yuki M."/>
            <person name="Oshima K."/>
            <person name="Suda W."/>
            <person name="Oshida Y."/>
            <person name="Kitamura K."/>
            <person name="Iida Y."/>
            <person name="Hattori M."/>
            <person name="Ohkuma M."/>
        </authorList>
    </citation>
    <scope>NUCLEOTIDE SEQUENCE [LARGE SCALE GENOMIC DNA]</scope>
    <source>
        <strain evidence="7 8">JCM 16418</strain>
    </source>
</reference>
<evidence type="ECO:0000256" key="2">
    <source>
        <dbReference type="ARBA" id="ARBA00007171"/>
    </source>
</evidence>
<dbReference type="GO" id="GO:0071972">
    <property type="term" value="F:peptidoglycan L,D-transpeptidase activity"/>
    <property type="evidence" value="ECO:0007669"/>
    <property type="project" value="TreeGrafter"/>
</dbReference>
<dbReference type="Gene3D" id="3.90.1310.10">
    <property type="entry name" value="Penicillin-binding protein 2a (Domain 2)"/>
    <property type="match status" value="1"/>
</dbReference>
<dbReference type="GO" id="GO:0008658">
    <property type="term" value="F:penicillin binding"/>
    <property type="evidence" value="ECO:0007669"/>
    <property type="project" value="InterPro"/>
</dbReference>
<dbReference type="PANTHER" id="PTHR30627:SF24">
    <property type="entry name" value="PENICILLIN-BINDING PROTEIN 4B"/>
    <property type="match status" value="1"/>
</dbReference>
<keyword evidence="4" id="KW-0812">Transmembrane</keyword>
<dbReference type="GO" id="GO:0005886">
    <property type="term" value="C:plasma membrane"/>
    <property type="evidence" value="ECO:0007669"/>
    <property type="project" value="TreeGrafter"/>
</dbReference>
<comment type="subcellular location">
    <subcellularLocation>
        <location evidence="1">Membrane</location>
    </subcellularLocation>
</comment>
<dbReference type="InterPro" id="IPR012338">
    <property type="entry name" value="Beta-lactam/transpept-like"/>
</dbReference>
<dbReference type="Pfam" id="PF00905">
    <property type="entry name" value="Transpeptidase"/>
    <property type="match status" value="1"/>
</dbReference>
<dbReference type="eggNOG" id="COG0768">
    <property type="taxonomic scope" value="Bacteria"/>
</dbReference>
<dbReference type="InterPro" id="IPR001460">
    <property type="entry name" value="PCN-bd_Tpept"/>
</dbReference>
<feature type="transmembrane region" description="Helical" evidence="4">
    <location>
        <begin position="9"/>
        <end position="29"/>
    </location>
</feature>
<evidence type="ECO:0000313" key="8">
    <source>
        <dbReference type="Proteomes" id="UP000019364"/>
    </source>
</evidence>
<comment type="similarity">
    <text evidence="2">Belongs to the transpeptidase family.</text>
</comment>
<accession>W7YGX6</accession>
<comment type="caution">
    <text evidence="7">The sequence shown here is derived from an EMBL/GenBank/DDBJ whole genome shotgun (WGS) entry which is preliminary data.</text>
</comment>
<dbReference type="InterPro" id="IPR036138">
    <property type="entry name" value="PBP_dimer_sf"/>
</dbReference>
<dbReference type="EMBL" id="BAVZ01000002">
    <property type="protein sequence ID" value="GAF06853.1"/>
    <property type="molecule type" value="Genomic_DNA"/>
</dbReference>
<keyword evidence="7" id="KW-0131">Cell cycle</keyword>
<keyword evidence="7" id="KW-0132">Cell division</keyword>
<keyword evidence="4" id="KW-1133">Transmembrane helix</keyword>
<name>W7YGX6_9BACL</name>
<proteinExistence type="inferred from homology"/>
<evidence type="ECO:0000256" key="1">
    <source>
        <dbReference type="ARBA" id="ARBA00004370"/>
    </source>
</evidence>
<dbReference type="AlphaFoldDB" id="W7YGX6"/>
<dbReference type="InterPro" id="IPR050515">
    <property type="entry name" value="Beta-lactam/transpept"/>
</dbReference>